<feature type="domain" description="Cytochrome c" evidence="6">
    <location>
        <begin position="178"/>
        <end position="251"/>
    </location>
</feature>
<evidence type="ECO:0000313" key="8">
    <source>
        <dbReference type="Proteomes" id="UP000234271"/>
    </source>
</evidence>
<name>A0A2N9YDS3_9GAMM</name>
<protein>
    <recommendedName>
        <fullName evidence="6">Cytochrome c domain-containing protein</fullName>
    </recommendedName>
</protein>
<dbReference type="RefSeq" id="WP_062154619.1">
    <property type="nucleotide sequence ID" value="NZ_CP012373.2"/>
</dbReference>
<dbReference type="GO" id="GO:0020037">
    <property type="term" value="F:heme binding"/>
    <property type="evidence" value="ECO:0007669"/>
    <property type="project" value="InterPro"/>
</dbReference>
<dbReference type="Proteomes" id="UP000234271">
    <property type="component" value="Chromosome"/>
</dbReference>
<keyword evidence="5" id="KW-0732">Signal</keyword>
<gene>
    <name evidence="7" type="ORF">BLE401_07940</name>
</gene>
<dbReference type="OrthoDB" id="5630168at2"/>
<dbReference type="EMBL" id="CP018889">
    <property type="protein sequence ID" value="AUI68643.1"/>
    <property type="molecule type" value="Genomic_DNA"/>
</dbReference>
<evidence type="ECO:0000313" key="7">
    <source>
        <dbReference type="EMBL" id="AUI68643.1"/>
    </source>
</evidence>
<organism evidence="7 8">
    <name type="scientific">Beggiatoa leptomitoformis</name>
    <dbReference type="NCBI Taxonomy" id="288004"/>
    <lineage>
        <taxon>Bacteria</taxon>
        <taxon>Pseudomonadati</taxon>
        <taxon>Pseudomonadota</taxon>
        <taxon>Gammaproteobacteria</taxon>
        <taxon>Thiotrichales</taxon>
        <taxon>Thiotrichaceae</taxon>
        <taxon>Beggiatoa</taxon>
    </lineage>
</organism>
<evidence type="ECO:0000256" key="2">
    <source>
        <dbReference type="ARBA" id="ARBA00022723"/>
    </source>
</evidence>
<accession>A0A2N9YDS3</accession>
<dbReference type="AlphaFoldDB" id="A0A2N9YDS3"/>
<evidence type="ECO:0000256" key="4">
    <source>
        <dbReference type="PROSITE-ProRule" id="PRU00433"/>
    </source>
</evidence>
<dbReference type="STRING" id="288004.AL038_16305"/>
<feature type="chain" id="PRO_5014770489" description="Cytochrome c domain-containing protein" evidence="5">
    <location>
        <begin position="20"/>
        <end position="251"/>
    </location>
</feature>
<dbReference type="SUPFAM" id="SSF46626">
    <property type="entry name" value="Cytochrome c"/>
    <property type="match status" value="1"/>
</dbReference>
<keyword evidence="8" id="KW-1185">Reference proteome</keyword>
<keyword evidence="2 4" id="KW-0479">Metal-binding</keyword>
<sequence>MFRALLGFVSLVLSFPIVATEATLESPAVVLFQAEQPLQAVLVLPAPLQGDLYLATILSDQQLYFFTPELGLQTTPIPYAQNQTYTNQQILLNIPISFITTGIYPLYQVITASNQSPFDSNAWLMPVQSLQFSVGLPPHISHDENRDGIADSDCNANGIADDAVDCEKQILSETSLATFQSKGATLYQQYCSACHEDGFLAAQFPELVKNSVNFVPAKKSIVSRLTDDDLAQIASYISNATSQSCRQVSIP</sequence>
<evidence type="ECO:0000256" key="5">
    <source>
        <dbReference type="SAM" id="SignalP"/>
    </source>
</evidence>
<reference evidence="8" key="1">
    <citation type="submission" date="2016-12" db="EMBL/GenBank/DDBJ databases">
        <title>Complete Genome Sequence of Beggiatoa leptomitiformis D-401.</title>
        <authorList>
            <person name="Fomenkov A."/>
            <person name="Vincze T."/>
            <person name="Grabovich M."/>
            <person name="Anton B.P."/>
            <person name="Dubinina G."/>
            <person name="Orlova M."/>
            <person name="Belousova E."/>
            <person name="Roberts R.J."/>
        </authorList>
    </citation>
    <scope>NUCLEOTIDE SEQUENCE [LARGE SCALE GENOMIC DNA]</scope>
    <source>
        <strain evidence="8">D-401</strain>
    </source>
</reference>
<dbReference type="GO" id="GO:0046872">
    <property type="term" value="F:metal ion binding"/>
    <property type="evidence" value="ECO:0007669"/>
    <property type="project" value="UniProtKB-KW"/>
</dbReference>
<feature type="signal peptide" evidence="5">
    <location>
        <begin position="1"/>
        <end position="19"/>
    </location>
</feature>
<dbReference type="KEGG" id="blep:AL038_16305"/>
<keyword evidence="1 4" id="KW-0349">Heme</keyword>
<dbReference type="GO" id="GO:0009055">
    <property type="term" value="F:electron transfer activity"/>
    <property type="evidence" value="ECO:0007669"/>
    <property type="project" value="InterPro"/>
</dbReference>
<dbReference type="PROSITE" id="PS51007">
    <property type="entry name" value="CYTC"/>
    <property type="match status" value="1"/>
</dbReference>
<keyword evidence="3 4" id="KW-0408">Iron</keyword>
<proteinExistence type="predicted"/>
<evidence type="ECO:0000259" key="6">
    <source>
        <dbReference type="PROSITE" id="PS51007"/>
    </source>
</evidence>
<dbReference type="InterPro" id="IPR036909">
    <property type="entry name" value="Cyt_c-like_dom_sf"/>
</dbReference>
<dbReference type="InterPro" id="IPR009056">
    <property type="entry name" value="Cyt_c-like_dom"/>
</dbReference>
<evidence type="ECO:0000256" key="3">
    <source>
        <dbReference type="ARBA" id="ARBA00023004"/>
    </source>
</evidence>
<evidence type="ECO:0000256" key="1">
    <source>
        <dbReference type="ARBA" id="ARBA00022617"/>
    </source>
</evidence>